<dbReference type="EMBL" id="CP026520">
    <property type="protein sequence ID" value="QAV17371.1"/>
    <property type="molecule type" value="Genomic_DNA"/>
</dbReference>
<organism evidence="3 4">
    <name type="scientific">Paenibacillus chitinolyticus</name>
    <dbReference type="NCBI Taxonomy" id="79263"/>
    <lineage>
        <taxon>Bacteria</taxon>
        <taxon>Bacillati</taxon>
        <taxon>Bacillota</taxon>
        <taxon>Bacilli</taxon>
        <taxon>Bacillales</taxon>
        <taxon>Paenibacillaceae</taxon>
        <taxon>Paenibacillus</taxon>
    </lineage>
</organism>
<evidence type="ECO:0000256" key="1">
    <source>
        <dbReference type="SAM" id="SignalP"/>
    </source>
</evidence>
<dbReference type="KEGG" id="pchi:PC41400_06720"/>
<accession>A0A410WSR9</accession>
<dbReference type="AlphaFoldDB" id="A0A410WSR9"/>
<dbReference type="RefSeq" id="WP_042229517.1">
    <property type="nucleotide sequence ID" value="NZ_CP026520.1"/>
</dbReference>
<proteinExistence type="predicted"/>
<dbReference type="Proteomes" id="UP000288943">
    <property type="component" value="Chromosome"/>
</dbReference>
<protein>
    <recommendedName>
        <fullName evidence="6">Lipoprotein</fullName>
    </recommendedName>
</protein>
<reference evidence="3 4" key="1">
    <citation type="submission" date="2018-01" db="EMBL/GenBank/DDBJ databases">
        <title>The whole genome sequencing and assembly of Paenibacillus chitinolyticus KCCM 41400 strain.</title>
        <authorList>
            <person name="Kim J.-Y."/>
            <person name="Park M.-K."/>
            <person name="Lee Y.-J."/>
            <person name="Yi H."/>
            <person name="Bahn Y.-S."/>
            <person name="Kim J.F."/>
            <person name="Lee D.-W."/>
        </authorList>
    </citation>
    <scope>NUCLEOTIDE SEQUENCE [LARGE SCALE GENOMIC DNA]</scope>
    <source>
        <strain evidence="3 4">KCCM 41400</strain>
    </source>
</reference>
<keyword evidence="1" id="KW-0732">Signal</keyword>
<feature type="chain" id="PRO_5039530839" description="Lipoprotein" evidence="1">
    <location>
        <begin position="22"/>
        <end position="356"/>
    </location>
</feature>
<evidence type="ECO:0000313" key="3">
    <source>
        <dbReference type="EMBL" id="QAV17371.1"/>
    </source>
</evidence>
<reference evidence="2 5" key="2">
    <citation type="submission" date="2022-05" db="EMBL/GenBank/DDBJ databases">
        <title>Genome Sequencing of Bee-Associated Microbes.</title>
        <authorList>
            <person name="Dunlap C."/>
        </authorList>
    </citation>
    <scope>NUCLEOTIDE SEQUENCE [LARGE SCALE GENOMIC DNA]</scope>
    <source>
        <strain evidence="2 5">NRRL B-23120</strain>
    </source>
</reference>
<dbReference type="Proteomes" id="UP001527202">
    <property type="component" value="Unassembled WGS sequence"/>
</dbReference>
<dbReference type="PROSITE" id="PS51257">
    <property type="entry name" value="PROKAR_LIPOPROTEIN"/>
    <property type="match status" value="1"/>
</dbReference>
<dbReference type="EMBL" id="JAMDMJ010000008">
    <property type="protein sequence ID" value="MCY9595611.1"/>
    <property type="molecule type" value="Genomic_DNA"/>
</dbReference>
<feature type="signal peptide" evidence="1">
    <location>
        <begin position="1"/>
        <end position="21"/>
    </location>
</feature>
<dbReference type="OrthoDB" id="2657915at2"/>
<evidence type="ECO:0000313" key="4">
    <source>
        <dbReference type="Proteomes" id="UP000288943"/>
    </source>
</evidence>
<dbReference type="Gene3D" id="2.50.20.20">
    <property type="match status" value="1"/>
</dbReference>
<name>A0A410WSR9_9BACL</name>
<keyword evidence="5" id="KW-1185">Reference proteome</keyword>
<gene>
    <name evidence="2" type="ORF">M5X16_07495</name>
    <name evidence="3" type="ORF">PC41400_06720</name>
</gene>
<evidence type="ECO:0000313" key="2">
    <source>
        <dbReference type="EMBL" id="MCY9595611.1"/>
    </source>
</evidence>
<sequence>MNKKIWTSVLALLLTFTVVLAGCGKKESPKTALEESYTAASTMNSADFNMNMTLNLDFPESALKADPSLEMGANLLKNLDVTAKGVYQADPMQLEMTLEANLKGDMPMKISLPMVMTKDKMYVKVPNIPLLPIPKDAVGKYIVVDVNELNQTTEGKVNVNAIDVKKQQEFGQEAMKIFTTNFDEKTYFVEVDKKNAGLPESVDAKQVVKFQITNENLEPAIKTIVEKVAPQLLDLVSSDKYKDMLQVDPAEIEKAKKELAAGSSKEDTQKAIDELKKVLKINDFNILTAINKDKFPAYQEINANLDITEEKQGTIKIGTKIKTEYSNINKKANLQPLPTDTLTIEQFSQKMQASGM</sequence>
<evidence type="ECO:0000313" key="5">
    <source>
        <dbReference type="Proteomes" id="UP001527202"/>
    </source>
</evidence>
<evidence type="ECO:0008006" key="6">
    <source>
        <dbReference type="Google" id="ProtNLM"/>
    </source>
</evidence>
<dbReference type="GeneID" id="95374512"/>